<comment type="subcellular location">
    <subcellularLocation>
        <location evidence="1">Membrane</location>
        <topology evidence="1">Multi-pass membrane protein</topology>
    </subcellularLocation>
</comment>
<evidence type="ECO:0000256" key="4">
    <source>
        <dbReference type="ARBA" id="ARBA00022989"/>
    </source>
</evidence>
<dbReference type="AlphaFoldDB" id="A0AAN9YSW4"/>
<proteinExistence type="inferred from homology"/>
<feature type="transmembrane region" description="Helical" evidence="7">
    <location>
        <begin position="27"/>
        <end position="47"/>
    </location>
</feature>
<dbReference type="InterPro" id="IPR005828">
    <property type="entry name" value="MFS_sugar_transport-like"/>
</dbReference>
<evidence type="ECO:0000313" key="9">
    <source>
        <dbReference type="EMBL" id="KAK7752660.1"/>
    </source>
</evidence>
<gene>
    <name evidence="9" type="ORF">SLS62_005429</name>
</gene>
<feature type="domain" description="Major facilitator superfamily (MFS) profile" evidence="8">
    <location>
        <begin position="1"/>
        <end position="402"/>
    </location>
</feature>
<evidence type="ECO:0000256" key="6">
    <source>
        <dbReference type="SAM" id="MobiDB-lite"/>
    </source>
</evidence>
<feature type="transmembrane region" description="Helical" evidence="7">
    <location>
        <begin position="216"/>
        <end position="237"/>
    </location>
</feature>
<evidence type="ECO:0000313" key="10">
    <source>
        <dbReference type="Proteomes" id="UP001320420"/>
    </source>
</evidence>
<feature type="transmembrane region" description="Helical" evidence="7">
    <location>
        <begin position="345"/>
        <end position="368"/>
    </location>
</feature>
<dbReference type="PROSITE" id="PS50850">
    <property type="entry name" value="MFS"/>
    <property type="match status" value="1"/>
</dbReference>
<dbReference type="Pfam" id="PF00083">
    <property type="entry name" value="Sugar_tr"/>
    <property type="match status" value="1"/>
</dbReference>
<dbReference type="InterPro" id="IPR020846">
    <property type="entry name" value="MFS_dom"/>
</dbReference>
<evidence type="ECO:0000256" key="2">
    <source>
        <dbReference type="ARBA" id="ARBA00010992"/>
    </source>
</evidence>
<dbReference type="GO" id="GO:0016020">
    <property type="term" value="C:membrane"/>
    <property type="evidence" value="ECO:0007669"/>
    <property type="project" value="UniProtKB-SubCell"/>
</dbReference>
<accession>A0AAN9YSW4</accession>
<evidence type="ECO:0000256" key="5">
    <source>
        <dbReference type="ARBA" id="ARBA00023136"/>
    </source>
</evidence>
<dbReference type="InterPro" id="IPR050360">
    <property type="entry name" value="MFS_Sugar_Transporters"/>
</dbReference>
<protein>
    <recommendedName>
        <fullName evidence="8">Major facilitator superfamily (MFS) profile domain-containing protein</fullName>
    </recommendedName>
</protein>
<feature type="region of interest" description="Disordered" evidence="6">
    <location>
        <begin position="440"/>
        <end position="463"/>
    </location>
</feature>
<dbReference type="SUPFAM" id="SSF103473">
    <property type="entry name" value="MFS general substrate transporter"/>
    <property type="match status" value="1"/>
</dbReference>
<dbReference type="GO" id="GO:0005351">
    <property type="term" value="F:carbohydrate:proton symporter activity"/>
    <property type="evidence" value="ECO:0007669"/>
    <property type="project" value="TreeGrafter"/>
</dbReference>
<feature type="transmembrane region" description="Helical" evidence="7">
    <location>
        <begin position="310"/>
        <end position="333"/>
    </location>
</feature>
<evidence type="ECO:0000256" key="1">
    <source>
        <dbReference type="ARBA" id="ARBA00004141"/>
    </source>
</evidence>
<sequence>MPGFLQVYGYYDSERNSWAIDPTVQQLISSLMTIGTLISSLLVGPFGSRFGRKAGLWTASLLNLVATAIMVGTTSVGALYFARLLLAPAHLRGITFAVYQSQLCIGSITGAAVDYGTHTLQDRRAYQIPLAIFFAAPTFQAFALFFFPETPRWLMVQGKEEDAEAALRRLRNPNIHEPELQAELNEIRQSTREQVQKNKHALFLEMWRGTNLRRTLLSITVVCFHSANGSSWVNIYTTYYLQIAGVSNPFGYSLMMTCMGLLGVLFSILFIRQIDRRVVMLCGVLACGFSQLAQAIAWTVSPGSLEAGRVVVAFMALFTFFYVAYAPYAWLLGGEYPNSALRGHCFGLATALNFLGNWLGTFTAPYFINPASLGWGPKYGYIWFGSNMILAIFVWFFLPETRDRTLEEIHEMFEAGVPPRKFKTYVCVGVEGYAAEVLAQNSPKGGSPDAKPERAKVETSHEE</sequence>
<evidence type="ECO:0000256" key="7">
    <source>
        <dbReference type="SAM" id="Phobius"/>
    </source>
</evidence>
<feature type="transmembrane region" description="Helical" evidence="7">
    <location>
        <begin position="126"/>
        <end position="147"/>
    </location>
</feature>
<keyword evidence="4 7" id="KW-1133">Transmembrane helix</keyword>
<dbReference type="InterPro" id="IPR036259">
    <property type="entry name" value="MFS_trans_sf"/>
</dbReference>
<comment type="similarity">
    <text evidence="2">Belongs to the major facilitator superfamily. Sugar transporter (TC 2.A.1.1) family.</text>
</comment>
<evidence type="ECO:0000259" key="8">
    <source>
        <dbReference type="PROSITE" id="PS50850"/>
    </source>
</evidence>
<keyword evidence="5 7" id="KW-0472">Membrane</keyword>
<keyword evidence="3 7" id="KW-0812">Transmembrane</keyword>
<dbReference type="PANTHER" id="PTHR48022:SF10">
    <property type="entry name" value="MAJOR FACILITATOR SUPERFAMILY (MFS) PROFILE DOMAIN-CONTAINING PROTEIN"/>
    <property type="match status" value="1"/>
</dbReference>
<feature type="transmembrane region" description="Helical" evidence="7">
    <location>
        <begin position="249"/>
        <end position="271"/>
    </location>
</feature>
<reference evidence="9 10" key="1">
    <citation type="submission" date="2024-02" db="EMBL/GenBank/DDBJ databases">
        <title>De novo assembly and annotation of 12 fungi associated with fruit tree decline syndrome in Ontario, Canada.</title>
        <authorList>
            <person name="Sulman M."/>
            <person name="Ellouze W."/>
            <person name="Ilyukhin E."/>
        </authorList>
    </citation>
    <scope>NUCLEOTIDE SEQUENCE [LARGE SCALE GENOMIC DNA]</scope>
    <source>
        <strain evidence="9 10">M11/M66-122</strain>
    </source>
</reference>
<keyword evidence="10" id="KW-1185">Reference proteome</keyword>
<dbReference type="Proteomes" id="UP001320420">
    <property type="component" value="Unassembled WGS sequence"/>
</dbReference>
<evidence type="ECO:0000256" key="3">
    <source>
        <dbReference type="ARBA" id="ARBA00022692"/>
    </source>
</evidence>
<organism evidence="9 10">
    <name type="scientific">Diatrype stigma</name>
    <dbReference type="NCBI Taxonomy" id="117547"/>
    <lineage>
        <taxon>Eukaryota</taxon>
        <taxon>Fungi</taxon>
        <taxon>Dikarya</taxon>
        <taxon>Ascomycota</taxon>
        <taxon>Pezizomycotina</taxon>
        <taxon>Sordariomycetes</taxon>
        <taxon>Xylariomycetidae</taxon>
        <taxon>Xylariales</taxon>
        <taxon>Diatrypaceae</taxon>
        <taxon>Diatrype</taxon>
    </lineage>
</organism>
<comment type="caution">
    <text evidence="9">The sequence shown here is derived from an EMBL/GenBank/DDBJ whole genome shotgun (WGS) entry which is preliminary data.</text>
</comment>
<dbReference type="Gene3D" id="1.20.1250.20">
    <property type="entry name" value="MFS general substrate transporter like domains"/>
    <property type="match status" value="1"/>
</dbReference>
<name>A0AAN9YSW4_9PEZI</name>
<dbReference type="EMBL" id="JAKJXP020000036">
    <property type="protein sequence ID" value="KAK7752660.1"/>
    <property type="molecule type" value="Genomic_DNA"/>
</dbReference>
<feature type="compositionally biased region" description="Basic and acidic residues" evidence="6">
    <location>
        <begin position="450"/>
        <end position="463"/>
    </location>
</feature>
<feature type="transmembrane region" description="Helical" evidence="7">
    <location>
        <begin position="278"/>
        <end position="298"/>
    </location>
</feature>
<feature type="transmembrane region" description="Helical" evidence="7">
    <location>
        <begin position="380"/>
        <end position="398"/>
    </location>
</feature>
<feature type="transmembrane region" description="Helical" evidence="7">
    <location>
        <begin position="59"/>
        <end position="82"/>
    </location>
</feature>
<dbReference type="PANTHER" id="PTHR48022">
    <property type="entry name" value="PLASTIDIC GLUCOSE TRANSPORTER 4"/>
    <property type="match status" value="1"/>
</dbReference>